<feature type="transmembrane region" description="Helical" evidence="6">
    <location>
        <begin position="36"/>
        <end position="55"/>
    </location>
</feature>
<dbReference type="CDD" id="cd09317">
    <property type="entry name" value="TDT_Mae1_like"/>
    <property type="match status" value="1"/>
</dbReference>
<protein>
    <recommendedName>
        <fullName evidence="9">Malic acid transport protein</fullName>
    </recommendedName>
</protein>
<comment type="subcellular location">
    <subcellularLocation>
        <location evidence="1">Membrane</location>
        <topology evidence="1">Multi-pass membrane protein</topology>
    </subcellularLocation>
</comment>
<organism evidence="7 8">
    <name type="scientific">Periconia digitata</name>
    <dbReference type="NCBI Taxonomy" id="1303443"/>
    <lineage>
        <taxon>Eukaryota</taxon>
        <taxon>Fungi</taxon>
        <taxon>Dikarya</taxon>
        <taxon>Ascomycota</taxon>
        <taxon>Pezizomycotina</taxon>
        <taxon>Dothideomycetes</taxon>
        <taxon>Pleosporomycetidae</taxon>
        <taxon>Pleosporales</taxon>
        <taxon>Massarineae</taxon>
        <taxon>Periconiaceae</taxon>
        <taxon>Periconia</taxon>
    </lineage>
</organism>
<dbReference type="EMBL" id="CAOQHR010000005">
    <property type="protein sequence ID" value="CAI6335161.1"/>
    <property type="molecule type" value="Genomic_DNA"/>
</dbReference>
<evidence type="ECO:0000313" key="7">
    <source>
        <dbReference type="EMBL" id="CAI6335161.1"/>
    </source>
</evidence>
<dbReference type="AlphaFoldDB" id="A0A9W4UFC1"/>
<feature type="transmembrane region" description="Helical" evidence="6">
    <location>
        <begin position="207"/>
        <end position="228"/>
    </location>
</feature>
<feature type="transmembrane region" description="Helical" evidence="6">
    <location>
        <begin position="144"/>
        <end position="162"/>
    </location>
</feature>
<keyword evidence="3 6" id="KW-1133">Transmembrane helix</keyword>
<accession>A0A9W4UFC1</accession>
<dbReference type="GO" id="GO:0015140">
    <property type="term" value="F:malate transmembrane transporter activity"/>
    <property type="evidence" value="ECO:0007669"/>
    <property type="project" value="InterPro"/>
</dbReference>
<gene>
    <name evidence="7" type="ORF">PDIGIT_LOCUS8238</name>
</gene>
<dbReference type="InterPro" id="IPR030185">
    <property type="entry name" value="Mae1"/>
</dbReference>
<dbReference type="PANTHER" id="PTHR31162">
    <property type="entry name" value="MALIC ACID TRANSPORT PROTEIN-RELATED"/>
    <property type="match status" value="1"/>
</dbReference>
<feature type="transmembrane region" description="Helical" evidence="6">
    <location>
        <begin position="326"/>
        <end position="344"/>
    </location>
</feature>
<dbReference type="OrthoDB" id="2901184at2759"/>
<keyword evidence="4 6" id="KW-0472">Membrane</keyword>
<dbReference type="InterPro" id="IPR004695">
    <property type="entry name" value="SLAC1/Mae1/Ssu1/TehA"/>
</dbReference>
<feature type="compositionally biased region" description="Basic and acidic residues" evidence="5">
    <location>
        <begin position="1"/>
        <end position="11"/>
    </location>
</feature>
<evidence type="ECO:0000256" key="5">
    <source>
        <dbReference type="SAM" id="MobiDB-lite"/>
    </source>
</evidence>
<evidence type="ECO:0000256" key="4">
    <source>
        <dbReference type="ARBA" id="ARBA00023136"/>
    </source>
</evidence>
<keyword evidence="8" id="KW-1185">Reference proteome</keyword>
<dbReference type="GO" id="GO:0016020">
    <property type="term" value="C:membrane"/>
    <property type="evidence" value="ECO:0007669"/>
    <property type="project" value="UniProtKB-SubCell"/>
</dbReference>
<dbReference type="PANTHER" id="PTHR31162:SF0">
    <property type="entry name" value="MALIC ACID TRANSPORT PROTEIN"/>
    <property type="match status" value="1"/>
</dbReference>
<feature type="transmembrane region" description="Helical" evidence="6">
    <location>
        <begin position="104"/>
        <end position="124"/>
    </location>
</feature>
<dbReference type="Gene3D" id="1.50.10.150">
    <property type="entry name" value="Voltage-dependent anion channel"/>
    <property type="match status" value="1"/>
</dbReference>
<comment type="caution">
    <text evidence="7">The sequence shown here is derived from an EMBL/GenBank/DDBJ whole genome shotgun (WGS) entry which is preliminary data.</text>
</comment>
<dbReference type="Pfam" id="PF03595">
    <property type="entry name" value="SLAC1"/>
    <property type="match status" value="1"/>
</dbReference>
<keyword evidence="2 6" id="KW-0812">Transmembrane</keyword>
<reference evidence="7" key="1">
    <citation type="submission" date="2023-01" db="EMBL/GenBank/DDBJ databases">
        <authorList>
            <person name="Van Ghelder C."/>
            <person name="Rancurel C."/>
        </authorList>
    </citation>
    <scope>NUCLEOTIDE SEQUENCE</scope>
    <source>
        <strain evidence="7">CNCM I-4278</strain>
    </source>
</reference>
<dbReference type="InterPro" id="IPR038665">
    <property type="entry name" value="Voltage-dep_anion_channel_sf"/>
</dbReference>
<feature type="transmembrane region" description="Helical" evidence="6">
    <location>
        <begin position="174"/>
        <end position="195"/>
    </location>
</feature>
<feature type="region of interest" description="Disordered" evidence="5">
    <location>
        <begin position="1"/>
        <end position="23"/>
    </location>
</feature>
<evidence type="ECO:0000256" key="1">
    <source>
        <dbReference type="ARBA" id="ARBA00004141"/>
    </source>
</evidence>
<evidence type="ECO:0000313" key="8">
    <source>
        <dbReference type="Proteomes" id="UP001152607"/>
    </source>
</evidence>
<feature type="transmembrane region" description="Helical" evidence="6">
    <location>
        <begin position="356"/>
        <end position="379"/>
    </location>
</feature>
<evidence type="ECO:0000256" key="6">
    <source>
        <dbReference type="SAM" id="Phobius"/>
    </source>
</evidence>
<name>A0A9W4UFC1_9PLEO</name>
<dbReference type="Proteomes" id="UP001152607">
    <property type="component" value="Unassembled WGS sequence"/>
</dbReference>
<feature type="transmembrane region" description="Helical" evidence="6">
    <location>
        <begin position="70"/>
        <end position="92"/>
    </location>
</feature>
<sequence length="417" mass="45668">MRFEDKTRRADEEDASSRNAEVPPVKAGLRDRIAHFTWPWFSCTMSTGAVAVVLANTPNTFTGLKTIGKIFYIANLVLFLCFTALIVTRFILVPPKFVASLLHPVEGLFFGAYWVSVSLILNGAQSYGVPSSGPWLIKALEICYWMYCAIVFVVGVGQYYIFFQSVKLNVQDAVPAWIFPIYPLLVVGTMAGTMIPSQPPDRGWNMWVGAVALQGLSWVVALMMYSLYTQRLMTSELPTPSTRPGMYVSVGPAGYTAAGLISLATQAPNVVPVSQFNQGSYPDGNLIKALGILCGLFIILFSFWFFCISTVAVITGIRRMSFTLNWWAFIFPNAGLTLAAIQVAKALNSDGIRGICSALTVLLVVMWLLVAVACVKAVWTGELLWPGKDEDKTMEGIGWGRYGAFPGDPSGRNGKQQ</sequence>
<evidence type="ECO:0000256" key="2">
    <source>
        <dbReference type="ARBA" id="ARBA00022692"/>
    </source>
</evidence>
<evidence type="ECO:0000256" key="3">
    <source>
        <dbReference type="ARBA" id="ARBA00022989"/>
    </source>
</evidence>
<feature type="transmembrane region" description="Helical" evidence="6">
    <location>
        <begin position="290"/>
        <end position="314"/>
    </location>
</feature>
<evidence type="ECO:0008006" key="9">
    <source>
        <dbReference type="Google" id="ProtNLM"/>
    </source>
</evidence>
<proteinExistence type="predicted"/>